<keyword evidence="3 6" id="KW-0812">Transmembrane</keyword>
<name>A0ABY7DRW1_MYAAR</name>
<dbReference type="EMBL" id="CP111014">
    <property type="protein sequence ID" value="WAQ98833.1"/>
    <property type="molecule type" value="Genomic_DNA"/>
</dbReference>
<evidence type="ECO:0000256" key="3">
    <source>
        <dbReference type="ARBA" id="ARBA00022692"/>
    </source>
</evidence>
<feature type="region of interest" description="Disordered" evidence="7">
    <location>
        <begin position="785"/>
        <end position="804"/>
    </location>
</feature>
<gene>
    <name evidence="9" type="ORF">MAR_023206</name>
</gene>
<dbReference type="Pfam" id="PF04547">
    <property type="entry name" value="Anoctamin"/>
    <property type="match status" value="2"/>
</dbReference>
<evidence type="ECO:0000256" key="6">
    <source>
        <dbReference type="RuleBase" id="RU280814"/>
    </source>
</evidence>
<feature type="region of interest" description="Disordered" evidence="7">
    <location>
        <begin position="737"/>
        <end position="759"/>
    </location>
</feature>
<evidence type="ECO:0000256" key="2">
    <source>
        <dbReference type="ARBA" id="ARBA00009671"/>
    </source>
</evidence>
<dbReference type="PANTHER" id="PTHR12308:SF51">
    <property type="entry name" value="ANOCTAMIN-8"/>
    <property type="match status" value="1"/>
</dbReference>
<feature type="transmembrane region" description="Helical" evidence="6">
    <location>
        <begin position="290"/>
        <end position="317"/>
    </location>
</feature>
<feature type="transmembrane region" description="Helical" evidence="6">
    <location>
        <begin position="220"/>
        <end position="238"/>
    </location>
</feature>
<proteinExistence type="inferred from homology"/>
<protein>
    <recommendedName>
        <fullName evidence="6">Anoctamin</fullName>
    </recommendedName>
</protein>
<feature type="region of interest" description="Disordered" evidence="7">
    <location>
        <begin position="672"/>
        <end position="722"/>
    </location>
</feature>
<comment type="subcellular location">
    <subcellularLocation>
        <location evidence="1 6">Membrane</location>
        <topology evidence="1 6">Multi-pass membrane protein</topology>
    </subcellularLocation>
</comment>
<dbReference type="InterPro" id="IPR007632">
    <property type="entry name" value="Anoctamin"/>
</dbReference>
<sequence>MSDLRHRISLSLLQKRCRNLNTSRLVASSRVLHNSIPTQNCDVIMTLPATTDDSTLMWLLARLRSRLPELHVHVRHWKNTGVYAFYMTAEYEDLLRMCEEEGLCKPLKAEYGGGQKEFLFEDRGCYEGVEDEVPVLQSKKVVSQVFPLHHRRDLLKLRKTWVQSFGPQPLDGVCSYFGVKIAMYFAYLGHYTKLLLAPTILGIIVWFVQSTNQVLEDVCFIGFGLFNVLWATMYCEAWRRKNAELAYRWGTLDRKSELLQDPRPLYTGHLVTSRVTGRPERHYPAWRRYLFFYFVSVPVIAMCLLIVFCIMLMIFELQEWVNGLVKSDILPSFCLHVPKVLLAICIGILDEIYKKIASWLNDKVIGNLREAVLPYFLWKAKLMKVGYDITGHMSPNTIEKESMSVNERSGCADEADTEASGCKGEGHTKMAADRDSTSQLVLTQAQVESTMKKYEDTFDDYLEMFIQYGYVILFSSAFPLAALCAFLNNVIEIRSDAFKLCVYHQRPFGRRVHNIGIWQNAIVVMGVVAVMVNCALIGVSGQLDRMVPGMDTTSIIIVIVVLERMETQISPPLVNVSRSPTKSPSSSPSSDPFTLHRPQIPVRHHDSLLRKLGGTADKVSDSKEHGRHFIAKEPKENINLKSCNEPKYFYYQKDNEFTDEVSVGFKNDGINQRNISEEHSPHREGSLPPSSLKSWLHDSNDSSQEITDFRQTDPHDPQCTVGDSKVRHKVTFKVPSVDTSGEDYGHTSGLRGAGHGSTSAIPSIQTVRAGQHLTDEEAIIATRQRILQSARQRHGGSSDLQKKS</sequence>
<evidence type="ECO:0000256" key="5">
    <source>
        <dbReference type="ARBA" id="ARBA00023136"/>
    </source>
</evidence>
<dbReference type="InterPro" id="IPR049452">
    <property type="entry name" value="Anoctamin_TM"/>
</dbReference>
<comment type="similarity">
    <text evidence="2 6">Belongs to the anoctamin family.</text>
</comment>
<feature type="domain" description="Anoctamin transmembrane" evidence="8">
    <location>
        <begin position="173"/>
        <end position="362"/>
    </location>
</feature>
<feature type="compositionally biased region" description="Basic and acidic residues" evidence="7">
    <location>
        <begin position="707"/>
        <end position="716"/>
    </location>
</feature>
<evidence type="ECO:0000259" key="8">
    <source>
        <dbReference type="Pfam" id="PF04547"/>
    </source>
</evidence>
<comment type="caution">
    <text evidence="6">Lacks conserved residue(s) required for the propagation of feature annotation.</text>
</comment>
<feature type="domain" description="Anoctamin transmembrane" evidence="8">
    <location>
        <begin position="363"/>
        <end position="562"/>
    </location>
</feature>
<evidence type="ECO:0000313" key="10">
    <source>
        <dbReference type="Proteomes" id="UP001164746"/>
    </source>
</evidence>
<reference evidence="9" key="1">
    <citation type="submission" date="2022-11" db="EMBL/GenBank/DDBJ databases">
        <title>Centuries of genome instability and evolution in soft-shell clam transmissible cancer (bioRxiv).</title>
        <authorList>
            <person name="Hart S.F.M."/>
            <person name="Yonemitsu M.A."/>
            <person name="Giersch R.M."/>
            <person name="Beal B.F."/>
            <person name="Arriagada G."/>
            <person name="Davis B.W."/>
            <person name="Ostrander E.A."/>
            <person name="Goff S.P."/>
            <person name="Metzger M.J."/>
        </authorList>
    </citation>
    <scope>NUCLEOTIDE SEQUENCE</scope>
    <source>
        <strain evidence="9">MELC-2E11</strain>
        <tissue evidence="9">Siphon/mantle</tissue>
    </source>
</reference>
<evidence type="ECO:0000256" key="7">
    <source>
        <dbReference type="SAM" id="MobiDB-lite"/>
    </source>
</evidence>
<evidence type="ECO:0000256" key="1">
    <source>
        <dbReference type="ARBA" id="ARBA00004141"/>
    </source>
</evidence>
<accession>A0ABY7DRW1</accession>
<feature type="compositionally biased region" description="Low complexity" evidence="7">
    <location>
        <begin position="577"/>
        <end position="592"/>
    </location>
</feature>
<feature type="compositionally biased region" description="Basic and acidic residues" evidence="7">
    <location>
        <begin position="675"/>
        <end position="685"/>
    </location>
</feature>
<keyword evidence="10" id="KW-1185">Reference proteome</keyword>
<feature type="region of interest" description="Disordered" evidence="7">
    <location>
        <begin position="573"/>
        <end position="598"/>
    </location>
</feature>
<evidence type="ECO:0000313" key="9">
    <source>
        <dbReference type="EMBL" id="WAQ98833.1"/>
    </source>
</evidence>
<feature type="transmembrane region" description="Helical" evidence="6">
    <location>
        <begin position="185"/>
        <end position="208"/>
    </location>
</feature>
<keyword evidence="5 6" id="KW-0472">Membrane</keyword>
<feature type="transmembrane region" description="Helical" evidence="6">
    <location>
        <begin position="468"/>
        <end position="491"/>
    </location>
</feature>
<dbReference type="Proteomes" id="UP001164746">
    <property type="component" value="Chromosome 3"/>
</dbReference>
<keyword evidence="4 6" id="KW-1133">Transmembrane helix</keyword>
<evidence type="ECO:0000256" key="4">
    <source>
        <dbReference type="ARBA" id="ARBA00022989"/>
    </source>
</evidence>
<feature type="transmembrane region" description="Helical" evidence="6">
    <location>
        <begin position="517"/>
        <end position="539"/>
    </location>
</feature>
<organism evidence="9 10">
    <name type="scientific">Mya arenaria</name>
    <name type="common">Soft-shell clam</name>
    <dbReference type="NCBI Taxonomy" id="6604"/>
    <lineage>
        <taxon>Eukaryota</taxon>
        <taxon>Metazoa</taxon>
        <taxon>Spiralia</taxon>
        <taxon>Lophotrochozoa</taxon>
        <taxon>Mollusca</taxon>
        <taxon>Bivalvia</taxon>
        <taxon>Autobranchia</taxon>
        <taxon>Heteroconchia</taxon>
        <taxon>Euheterodonta</taxon>
        <taxon>Imparidentia</taxon>
        <taxon>Neoheterodontei</taxon>
        <taxon>Myida</taxon>
        <taxon>Myoidea</taxon>
        <taxon>Myidae</taxon>
        <taxon>Mya</taxon>
    </lineage>
</organism>
<dbReference type="PANTHER" id="PTHR12308">
    <property type="entry name" value="ANOCTAMIN"/>
    <property type="match status" value="1"/>
</dbReference>